<keyword evidence="2" id="KW-0479">Metal-binding</keyword>
<feature type="binding site" evidence="2">
    <location>
        <position position="75"/>
    </location>
    <ligand>
        <name>Ni(2+)</name>
        <dbReference type="ChEBI" id="CHEBI:49786"/>
    </ligand>
</feature>
<feature type="binding site" evidence="2">
    <location>
        <position position="75"/>
    </location>
    <ligand>
        <name>Fe cation</name>
        <dbReference type="ChEBI" id="CHEBI:24875"/>
    </ligand>
</feature>
<gene>
    <name evidence="4" type="ORF">ENM60_05470</name>
</gene>
<dbReference type="Pfam" id="PF00346">
    <property type="entry name" value="Complex1_49kDa"/>
    <property type="match status" value="2"/>
</dbReference>
<dbReference type="PANTHER" id="PTHR43485">
    <property type="entry name" value="HYDROGENASE-4 COMPONENT G"/>
    <property type="match status" value="1"/>
</dbReference>
<sequence>MVDKVIEIPVSVEIPVGPQHPALHEPVLLKAYADGEVVVKVEVNTGYNHRGIEKLLEVNSFYKDIFIVGRVCGICNTVHTNVYVRALEQILGVEPCRRARYLRVLAMELERIHSHMLINAVMAEVIGFDTLFMNIMLDREKVMKAKELLTGGRVMADYMMVGGVRRDLSDEDAGRLARIISSVRERLEYYKKVFEEDITIGKRLVNVGVLKRRDAVSHSLLGPVARGSGVRIDARVSDKYDAYDELKPEVVVRDEGDSWARMMVRWGEALISADLSLRVLQSLPRDCNPVPDEKKLPRKLPAGEAYTRVEAPRGELTYFVMSDGGVNPYRVKIRTPSFTNIINSAFLYEGYTIADLPVILASLDPCISCMERALVTDLKTGSRKVIPFTELSRGGGKWGSRGYYLQ</sequence>
<dbReference type="Pfam" id="PF00374">
    <property type="entry name" value="NiFeSe_Hases"/>
    <property type="match status" value="1"/>
</dbReference>
<reference evidence="4" key="1">
    <citation type="journal article" date="2020" name="mSystems">
        <title>Genome- and Community-Level Interaction Insights into Carbon Utilization and Element Cycling Functions of Hydrothermarchaeota in Hydrothermal Sediment.</title>
        <authorList>
            <person name="Zhou Z."/>
            <person name="Liu Y."/>
            <person name="Xu W."/>
            <person name="Pan J."/>
            <person name="Luo Z.H."/>
            <person name="Li M."/>
        </authorList>
    </citation>
    <scope>NUCLEOTIDE SEQUENCE [LARGE SCALE GENOMIC DNA]</scope>
    <source>
        <strain evidence="4">SpSt-110</strain>
    </source>
</reference>
<dbReference type="InterPro" id="IPR052197">
    <property type="entry name" value="ComplexI_49kDa-like"/>
</dbReference>
<proteinExistence type="predicted"/>
<evidence type="ECO:0000256" key="2">
    <source>
        <dbReference type="PIRSR" id="PIRSR601501-1"/>
    </source>
</evidence>
<dbReference type="Gene3D" id="1.10.645.10">
    <property type="entry name" value="Cytochrome-c3 Hydrogenase, chain B"/>
    <property type="match status" value="1"/>
</dbReference>
<dbReference type="InterPro" id="IPR001135">
    <property type="entry name" value="NADH_Q_OxRdtase_suD"/>
</dbReference>
<feature type="binding site" evidence="2">
    <location>
        <position position="53"/>
    </location>
    <ligand>
        <name>Mg(2+)</name>
        <dbReference type="ChEBI" id="CHEBI:18420"/>
    </ligand>
</feature>
<accession>A0A7J3XZQ1</accession>
<keyword evidence="2" id="KW-0460">Magnesium</keyword>
<name>A0A7J3XZQ1_9CREN</name>
<keyword evidence="1" id="KW-0560">Oxidoreductase</keyword>
<feature type="binding site" evidence="2">
    <location>
        <position position="72"/>
    </location>
    <ligand>
        <name>Ni(2+)</name>
        <dbReference type="ChEBI" id="CHEBI:49786"/>
    </ligand>
</feature>
<dbReference type="SUPFAM" id="SSF56762">
    <property type="entry name" value="HydB/Nqo4-like"/>
    <property type="match status" value="1"/>
</dbReference>
<feature type="domain" description="NADH-quinone oxidoreductase subunit D" evidence="3">
    <location>
        <begin position="126"/>
        <end position="288"/>
    </location>
</feature>
<dbReference type="EMBL" id="DRYK01000066">
    <property type="protein sequence ID" value="HHP68214.1"/>
    <property type="molecule type" value="Genomic_DNA"/>
</dbReference>
<evidence type="ECO:0000259" key="3">
    <source>
        <dbReference type="Pfam" id="PF00346"/>
    </source>
</evidence>
<protein>
    <submittedName>
        <fullName evidence="4">NADH-quinone oxidoreductase subunit D</fullName>
    </submittedName>
</protein>
<feature type="binding site" evidence="2">
    <location>
        <position position="369"/>
    </location>
    <ligand>
        <name>Fe cation</name>
        <dbReference type="ChEBI" id="CHEBI:24875"/>
    </ligand>
</feature>
<dbReference type="AlphaFoldDB" id="A0A7J3XZQ1"/>
<feature type="binding site" evidence="2">
    <location>
        <position position="366"/>
    </location>
    <ligand>
        <name>Ni(2+)</name>
        <dbReference type="ChEBI" id="CHEBI:49786"/>
    </ligand>
</feature>
<dbReference type="GO" id="GO:0016651">
    <property type="term" value="F:oxidoreductase activity, acting on NAD(P)H"/>
    <property type="evidence" value="ECO:0007669"/>
    <property type="project" value="InterPro"/>
</dbReference>
<evidence type="ECO:0000313" key="4">
    <source>
        <dbReference type="EMBL" id="HHP68214.1"/>
    </source>
</evidence>
<evidence type="ECO:0000256" key="1">
    <source>
        <dbReference type="ARBA" id="ARBA00023002"/>
    </source>
</evidence>
<dbReference type="PANTHER" id="PTHR43485:SF1">
    <property type="entry name" value="FORMATE HYDROGENLYASE SUBUNIT 5-RELATED"/>
    <property type="match status" value="1"/>
</dbReference>
<feature type="domain" description="NADH-quinone oxidoreductase subunit D" evidence="3">
    <location>
        <begin position="299"/>
        <end position="372"/>
    </location>
</feature>
<organism evidence="4">
    <name type="scientific">Thermogladius calderae</name>
    <dbReference type="NCBI Taxonomy" id="1200300"/>
    <lineage>
        <taxon>Archaea</taxon>
        <taxon>Thermoproteota</taxon>
        <taxon>Thermoprotei</taxon>
        <taxon>Desulfurococcales</taxon>
        <taxon>Desulfurococcaceae</taxon>
        <taxon>Thermogladius</taxon>
    </lineage>
</organism>
<comment type="caution">
    <text evidence="4">The sequence shown here is derived from an EMBL/GenBank/DDBJ whole genome shotgun (WGS) entry which is preliminary data.</text>
</comment>
<dbReference type="GO" id="GO:0016151">
    <property type="term" value="F:nickel cation binding"/>
    <property type="evidence" value="ECO:0007669"/>
    <property type="project" value="InterPro"/>
</dbReference>
<keyword evidence="2" id="KW-0408">Iron</keyword>
<dbReference type="GO" id="GO:0048038">
    <property type="term" value="F:quinone binding"/>
    <property type="evidence" value="ECO:0007669"/>
    <property type="project" value="InterPro"/>
</dbReference>
<dbReference type="GO" id="GO:0051287">
    <property type="term" value="F:NAD binding"/>
    <property type="evidence" value="ECO:0007669"/>
    <property type="project" value="InterPro"/>
</dbReference>
<dbReference type="InterPro" id="IPR029014">
    <property type="entry name" value="NiFe-Hase_large"/>
</dbReference>
<dbReference type="InterPro" id="IPR001501">
    <property type="entry name" value="Ni-dep_hyd_lsu"/>
</dbReference>
<keyword evidence="2" id="KW-0533">Nickel</keyword>
<comment type="cofactor">
    <cofactor evidence="2">
        <name>Fe cation</name>
        <dbReference type="ChEBI" id="CHEBI:24875"/>
    </cofactor>
</comment>
<feature type="binding site" evidence="2">
    <location>
        <position position="333"/>
    </location>
    <ligand>
        <name>Mg(2+)</name>
        <dbReference type="ChEBI" id="CHEBI:18420"/>
    </ligand>
</feature>
<comment type="cofactor">
    <cofactor evidence="2">
        <name>Ni(2+)</name>
        <dbReference type="ChEBI" id="CHEBI:49786"/>
    </cofactor>
</comment>